<keyword evidence="4" id="KW-0309">Germination</keyword>
<feature type="transmembrane region" description="Helical" evidence="8">
    <location>
        <begin position="12"/>
        <end position="32"/>
    </location>
</feature>
<dbReference type="InterPro" id="IPR004761">
    <property type="entry name" value="Spore_GerAB"/>
</dbReference>
<reference evidence="9 10" key="1">
    <citation type="submission" date="2023-05" db="EMBL/GenBank/DDBJ databases">
        <title>Draft genome of Paenibacillus sp. CCS26.</title>
        <authorList>
            <person name="Akita H."/>
            <person name="Shinto Y."/>
            <person name="Kimura Z."/>
        </authorList>
    </citation>
    <scope>NUCLEOTIDE SEQUENCE [LARGE SCALE GENOMIC DNA]</scope>
    <source>
        <strain evidence="9 10">CCS26</strain>
    </source>
</reference>
<dbReference type="NCBIfam" id="TIGR00912">
    <property type="entry name" value="2A0309"/>
    <property type="match status" value="1"/>
</dbReference>
<evidence type="ECO:0000256" key="7">
    <source>
        <dbReference type="ARBA" id="ARBA00023136"/>
    </source>
</evidence>
<dbReference type="PANTHER" id="PTHR34975">
    <property type="entry name" value="SPORE GERMINATION PROTEIN A2"/>
    <property type="match status" value="1"/>
</dbReference>
<dbReference type="PANTHER" id="PTHR34975:SF2">
    <property type="entry name" value="SPORE GERMINATION PROTEIN A2"/>
    <property type="match status" value="1"/>
</dbReference>
<keyword evidence="7 8" id="KW-0472">Membrane</keyword>
<feature type="transmembrane region" description="Helical" evidence="8">
    <location>
        <begin position="337"/>
        <end position="358"/>
    </location>
</feature>
<dbReference type="Gene3D" id="1.20.1740.10">
    <property type="entry name" value="Amino acid/polyamine transporter I"/>
    <property type="match status" value="1"/>
</dbReference>
<evidence type="ECO:0000256" key="4">
    <source>
        <dbReference type="ARBA" id="ARBA00022544"/>
    </source>
</evidence>
<feature type="transmembrane region" description="Helical" evidence="8">
    <location>
        <begin position="149"/>
        <end position="172"/>
    </location>
</feature>
<keyword evidence="5 8" id="KW-0812">Transmembrane</keyword>
<dbReference type="Pfam" id="PF03845">
    <property type="entry name" value="Spore_permease"/>
    <property type="match status" value="1"/>
</dbReference>
<evidence type="ECO:0000313" key="10">
    <source>
        <dbReference type="Proteomes" id="UP001285921"/>
    </source>
</evidence>
<feature type="transmembrane region" description="Helical" evidence="8">
    <location>
        <begin position="273"/>
        <end position="295"/>
    </location>
</feature>
<feature type="transmembrane region" description="Helical" evidence="8">
    <location>
        <begin position="86"/>
        <end position="105"/>
    </location>
</feature>
<evidence type="ECO:0000256" key="5">
    <source>
        <dbReference type="ARBA" id="ARBA00022692"/>
    </source>
</evidence>
<organism evidence="9 10">
    <name type="scientific">Paenibacillus glycanilyticus</name>
    <dbReference type="NCBI Taxonomy" id="126569"/>
    <lineage>
        <taxon>Bacteria</taxon>
        <taxon>Bacillati</taxon>
        <taxon>Bacillota</taxon>
        <taxon>Bacilli</taxon>
        <taxon>Bacillales</taxon>
        <taxon>Paenibacillaceae</taxon>
        <taxon>Paenibacillus</taxon>
    </lineage>
</organism>
<evidence type="ECO:0000256" key="2">
    <source>
        <dbReference type="ARBA" id="ARBA00007998"/>
    </source>
</evidence>
<keyword evidence="6 8" id="KW-1133">Transmembrane helix</keyword>
<dbReference type="Proteomes" id="UP001285921">
    <property type="component" value="Unassembled WGS sequence"/>
</dbReference>
<feature type="transmembrane region" description="Helical" evidence="8">
    <location>
        <begin position="307"/>
        <end position="325"/>
    </location>
</feature>
<feature type="transmembrane region" description="Helical" evidence="8">
    <location>
        <begin position="117"/>
        <end position="137"/>
    </location>
</feature>
<dbReference type="EMBL" id="BTCL01000003">
    <property type="protein sequence ID" value="GMK43963.1"/>
    <property type="molecule type" value="Genomic_DNA"/>
</dbReference>
<evidence type="ECO:0000256" key="6">
    <source>
        <dbReference type="ARBA" id="ARBA00022989"/>
    </source>
</evidence>
<feature type="transmembrane region" description="Helical" evidence="8">
    <location>
        <begin position="195"/>
        <end position="212"/>
    </location>
</feature>
<proteinExistence type="inferred from homology"/>
<evidence type="ECO:0000256" key="1">
    <source>
        <dbReference type="ARBA" id="ARBA00004141"/>
    </source>
</evidence>
<sequence>MNNEINEKYKISPYLIIFPLYVSMVGIGILFYQRTVIKHAGYNAWISVILAGVSIHILVWMIYKLLSTTKGEHDIATINNKLFGKVLGSFFNAAIVLYFVFGAFVKFKVYIELIQVWLFPSMNFLYISIVILLLVYYAVSGGIRTVTGIAVWATMISFVTIIPQVLLAFPYLHPLNLLPLWNHSISEVLLSSKDMAFNFLGFEILLLFYPFVKTPEKSQKWAHLILFLVILLYLVILVLAFMFFTEEQLRHTIWPTLNMIGIFEVPLLQRLEYIAISLWFIKIVAGIAVYIWAACRGTKIAFRIRPRLFLAMSLISIGILCELIRDHRTVEKLSAIYSVVGLYFIYAYIPLVLIVVLIRKQWVRHLRRTT</sequence>
<evidence type="ECO:0000256" key="8">
    <source>
        <dbReference type="SAM" id="Phobius"/>
    </source>
</evidence>
<gene>
    <name evidence="9" type="ORF">PghCCS26_10900</name>
</gene>
<comment type="similarity">
    <text evidence="2">Belongs to the amino acid-polyamine-organocation (APC) superfamily. Spore germination protein (SGP) (TC 2.A.3.9) family.</text>
</comment>
<keyword evidence="3" id="KW-0813">Transport</keyword>
<evidence type="ECO:0000256" key="3">
    <source>
        <dbReference type="ARBA" id="ARBA00022448"/>
    </source>
</evidence>
<comment type="subcellular location">
    <subcellularLocation>
        <location evidence="1">Membrane</location>
        <topology evidence="1">Multi-pass membrane protein</topology>
    </subcellularLocation>
</comment>
<keyword evidence="10" id="KW-1185">Reference proteome</keyword>
<evidence type="ECO:0000313" key="9">
    <source>
        <dbReference type="EMBL" id="GMK43963.1"/>
    </source>
</evidence>
<name>A0ABQ6NFS7_9BACL</name>
<accession>A0ABQ6NFS7</accession>
<protein>
    <submittedName>
        <fullName evidence="9">Germination protein GerB</fullName>
    </submittedName>
</protein>
<feature type="transmembrane region" description="Helical" evidence="8">
    <location>
        <begin position="44"/>
        <end position="66"/>
    </location>
</feature>
<dbReference type="RefSeq" id="WP_317979076.1">
    <property type="nucleotide sequence ID" value="NZ_BTCL01000003.1"/>
</dbReference>
<comment type="caution">
    <text evidence="9">The sequence shown here is derived from an EMBL/GenBank/DDBJ whole genome shotgun (WGS) entry which is preliminary data.</text>
</comment>
<feature type="transmembrane region" description="Helical" evidence="8">
    <location>
        <begin position="224"/>
        <end position="244"/>
    </location>
</feature>